<dbReference type="Proteomes" id="UP000095038">
    <property type="component" value="Unassembled WGS sequence"/>
</dbReference>
<dbReference type="EMBL" id="KV454476">
    <property type="protein sequence ID" value="ODV62923.1"/>
    <property type="molecule type" value="Genomic_DNA"/>
</dbReference>
<organism evidence="3 4">
    <name type="scientific">Ascoidea rubescens DSM 1968</name>
    <dbReference type="NCBI Taxonomy" id="1344418"/>
    <lineage>
        <taxon>Eukaryota</taxon>
        <taxon>Fungi</taxon>
        <taxon>Dikarya</taxon>
        <taxon>Ascomycota</taxon>
        <taxon>Saccharomycotina</taxon>
        <taxon>Saccharomycetes</taxon>
        <taxon>Ascoideaceae</taxon>
        <taxon>Ascoidea</taxon>
    </lineage>
</organism>
<dbReference type="GO" id="GO:0005783">
    <property type="term" value="C:endoplasmic reticulum"/>
    <property type="evidence" value="ECO:0007669"/>
    <property type="project" value="TreeGrafter"/>
</dbReference>
<evidence type="ECO:0000256" key="2">
    <source>
        <dbReference type="SAM" id="Phobius"/>
    </source>
</evidence>
<evidence type="ECO:0000313" key="3">
    <source>
        <dbReference type="EMBL" id="ODV62923.1"/>
    </source>
</evidence>
<dbReference type="STRING" id="1344418.A0A1D2VMU1"/>
<gene>
    <name evidence="3" type="ORF">ASCRUDRAFT_74371</name>
</gene>
<dbReference type="RefSeq" id="XP_020049230.1">
    <property type="nucleotide sequence ID" value="XM_020192660.1"/>
</dbReference>
<dbReference type="OrthoDB" id="9984693at2759"/>
<dbReference type="SUPFAM" id="SSF56300">
    <property type="entry name" value="Metallo-dependent phosphatases"/>
    <property type="match status" value="1"/>
</dbReference>
<dbReference type="InParanoid" id="A0A1D2VMU1"/>
<dbReference type="GO" id="GO:0006888">
    <property type="term" value="P:endoplasmic reticulum to Golgi vesicle-mediated transport"/>
    <property type="evidence" value="ECO:0007669"/>
    <property type="project" value="EnsemblFungi"/>
</dbReference>
<feature type="transmembrane region" description="Helical" evidence="2">
    <location>
        <begin position="7"/>
        <end position="25"/>
    </location>
</feature>
<dbReference type="GO" id="GO:0006506">
    <property type="term" value="P:GPI anchor biosynthetic process"/>
    <property type="evidence" value="ECO:0007669"/>
    <property type="project" value="InterPro"/>
</dbReference>
<evidence type="ECO:0000256" key="1">
    <source>
        <dbReference type="ARBA" id="ARBA00023136"/>
    </source>
</evidence>
<sequence>MGYIRSFSKVIIALAVLMNIYIYTYPSFSARECSWVTEKSLKREIINRDRGFFQRQVSDIPYFGDLFYQYYLKDEEQAANKLKPVRDIRLLAFGDPQINGNWPDTPYQKRLDNYGNDYYLGHIASVMRKRLQPTHISVMGDLFSSQWILDSEYFNRTRRFLTRLFPQPERHTEYVLDFINNHDHCDWMDYYEKTLNIPFDTLEYDYEDVYDWTNSSLTEPGEDALFINITGNHDVGYSGDITWQHMARYKKLFGKDNYWIEYNKNTSHAWRLVVLNTMALEGPPLVDRFLEETWDFVKRLDEREFNGSTVLITHIPFYKREGLCIDGPYTEYYDETSSEREPYKLGFLRAQNFISNESTQIIFNTIFKNGKPGMILTGHDHEGCENYFSKDIDTGVWIASKNITNPSRYIKEVTVRSMMGEYYGNTGLMTGIFNTEKQLWDFHYSVCPFQIQHVWWATKIVSIIAIFMKSLTYIFKNL</sequence>
<proteinExistence type="predicted"/>
<accession>A0A1D2VMU1</accession>
<dbReference type="PANTHER" id="PTHR13315:SF1">
    <property type="entry name" value="PROTEIN TED1"/>
    <property type="match status" value="1"/>
</dbReference>
<protein>
    <submittedName>
        <fullName evidence="3">Phosphoesterase domain-containing protein</fullName>
    </submittedName>
</protein>
<dbReference type="PANTHER" id="PTHR13315">
    <property type="entry name" value="METALLO PHOSPHOESTERASE RELATED"/>
    <property type="match status" value="1"/>
</dbReference>
<keyword evidence="2" id="KW-0812">Transmembrane</keyword>
<dbReference type="AlphaFoldDB" id="A0A1D2VMU1"/>
<dbReference type="FunCoup" id="A0A1D2VMU1">
    <property type="interactions" value="82"/>
</dbReference>
<name>A0A1D2VMU1_9ASCO</name>
<evidence type="ECO:0000313" key="4">
    <source>
        <dbReference type="Proteomes" id="UP000095038"/>
    </source>
</evidence>
<keyword evidence="1 2" id="KW-0472">Membrane</keyword>
<keyword evidence="4" id="KW-1185">Reference proteome</keyword>
<dbReference type="GO" id="GO:0016020">
    <property type="term" value="C:membrane"/>
    <property type="evidence" value="ECO:0007669"/>
    <property type="project" value="GOC"/>
</dbReference>
<dbReference type="GeneID" id="30966296"/>
<reference evidence="4" key="1">
    <citation type="submission" date="2016-05" db="EMBL/GenBank/DDBJ databases">
        <title>Comparative genomics of biotechnologically important yeasts.</title>
        <authorList>
            <consortium name="DOE Joint Genome Institute"/>
            <person name="Riley R."/>
            <person name="Haridas S."/>
            <person name="Wolfe K.H."/>
            <person name="Lopes M.R."/>
            <person name="Hittinger C.T."/>
            <person name="Goker M."/>
            <person name="Salamov A."/>
            <person name="Wisecaver J."/>
            <person name="Long T.M."/>
            <person name="Aerts A.L."/>
            <person name="Barry K."/>
            <person name="Choi C."/>
            <person name="Clum A."/>
            <person name="Coughlan A.Y."/>
            <person name="Deshpande S."/>
            <person name="Douglass A.P."/>
            <person name="Hanson S.J."/>
            <person name="Klenk H.-P."/>
            <person name="Labutti K."/>
            <person name="Lapidus A."/>
            <person name="Lindquist E."/>
            <person name="Lipzen A."/>
            <person name="Meier-Kolthoff J.P."/>
            <person name="Ohm R.A."/>
            <person name="Otillar R.P."/>
            <person name="Pangilinan J."/>
            <person name="Peng Y."/>
            <person name="Rokas A."/>
            <person name="Rosa C.A."/>
            <person name="Scheuner C."/>
            <person name="Sibirny A.A."/>
            <person name="Slot J.C."/>
            <person name="Stielow J.B."/>
            <person name="Sun H."/>
            <person name="Kurtzman C.P."/>
            <person name="Blackwell M."/>
            <person name="Grigoriev I.V."/>
            <person name="Jeffries T.W."/>
        </authorList>
    </citation>
    <scope>NUCLEOTIDE SEQUENCE [LARGE SCALE GENOMIC DNA]</scope>
    <source>
        <strain evidence="4">DSM 1968</strain>
    </source>
</reference>
<dbReference type="InterPro" id="IPR029052">
    <property type="entry name" value="Metallo-depent_PP-like"/>
</dbReference>
<dbReference type="InterPro" id="IPR033308">
    <property type="entry name" value="PGAP5/Cdc1/Ted1"/>
</dbReference>
<keyword evidence="2" id="KW-1133">Transmembrane helix</keyword>